<organism evidence="1 2">
    <name type="scientific">Hyphomicrobium nitrativorans NL23</name>
    <dbReference type="NCBI Taxonomy" id="1029756"/>
    <lineage>
        <taxon>Bacteria</taxon>
        <taxon>Pseudomonadati</taxon>
        <taxon>Pseudomonadota</taxon>
        <taxon>Alphaproteobacteria</taxon>
        <taxon>Hyphomicrobiales</taxon>
        <taxon>Hyphomicrobiaceae</taxon>
        <taxon>Hyphomicrobium</taxon>
    </lineage>
</organism>
<evidence type="ECO:0000313" key="1">
    <source>
        <dbReference type="EMBL" id="AHB50307.1"/>
    </source>
</evidence>
<dbReference type="PATRIC" id="fig|1029756.8.peg.2945"/>
<proteinExistence type="predicted"/>
<sequence length="106" mass="11216">MLSNFLAMVVPAGDNPAESEFTGTWEVTDSHGKPFNIALLPSGTAEATLGGEGMSGTWAEEDHSAVITWDTGWTTKITRTGDAYVKTAYDETATTPTSTSVAEKID</sequence>
<dbReference type="Proteomes" id="UP000018542">
    <property type="component" value="Chromosome"/>
</dbReference>
<dbReference type="HOGENOM" id="CLU_168221_0_0_5"/>
<keyword evidence="2" id="KW-1185">Reference proteome</keyword>
<dbReference type="AlphaFoldDB" id="V5SIK2"/>
<dbReference type="EMBL" id="CP006912">
    <property type="protein sequence ID" value="AHB50307.1"/>
    <property type="molecule type" value="Genomic_DNA"/>
</dbReference>
<protein>
    <submittedName>
        <fullName evidence="1">Uncharacterized protein</fullName>
    </submittedName>
</protein>
<dbReference type="RefSeq" id="WP_023788149.1">
    <property type="nucleotide sequence ID" value="NC_022997.1"/>
</dbReference>
<dbReference type="KEGG" id="hni:W911_14150"/>
<dbReference type="OrthoDB" id="8449017at2"/>
<evidence type="ECO:0000313" key="2">
    <source>
        <dbReference type="Proteomes" id="UP000018542"/>
    </source>
</evidence>
<gene>
    <name evidence="1" type="ORF">W911_14150</name>
</gene>
<accession>V5SIK2</accession>
<reference evidence="1 2" key="1">
    <citation type="journal article" date="2014" name="Genome Announc.">
        <title>Complete Genome Sequence of Hyphomicrobium nitrativorans Strain NL23, a Denitrifying Bacterium Isolated from Biofilm of a Methanol-Fed Denitrification System Treating Seawater at the Montreal Biodome.</title>
        <authorList>
            <person name="Martineau C."/>
            <person name="Villeneuve C."/>
            <person name="Mauffrey F."/>
            <person name="Villemur R."/>
        </authorList>
    </citation>
    <scope>NUCLEOTIDE SEQUENCE [LARGE SCALE GENOMIC DNA]</scope>
    <source>
        <strain evidence="1">NL23</strain>
    </source>
</reference>
<name>V5SIK2_9HYPH</name>